<dbReference type="GO" id="GO:0008270">
    <property type="term" value="F:zinc ion binding"/>
    <property type="evidence" value="ECO:0007669"/>
    <property type="project" value="UniProtKB-KW"/>
</dbReference>
<evidence type="ECO:0000256" key="2">
    <source>
        <dbReference type="ARBA" id="ARBA00022771"/>
    </source>
</evidence>
<dbReference type="PROSITE" id="PS50188">
    <property type="entry name" value="B302_SPRY"/>
    <property type="match status" value="1"/>
</dbReference>
<dbReference type="CDD" id="cd16040">
    <property type="entry name" value="SPRY_PRY_SNTX"/>
    <property type="match status" value="1"/>
</dbReference>
<dbReference type="Pfam" id="PF13765">
    <property type="entry name" value="PRY"/>
    <property type="match status" value="1"/>
</dbReference>
<comment type="caution">
    <text evidence="5">The sequence shown here is derived from an EMBL/GenBank/DDBJ whole genome shotgun (WGS) entry which is preliminary data.</text>
</comment>
<dbReference type="InterPro" id="IPR013320">
    <property type="entry name" value="ConA-like_dom_sf"/>
</dbReference>
<dbReference type="PANTHER" id="PTHR25465:SF14">
    <property type="entry name" value="E3 UBIQUITIN-PROTEIN LIGASE TRIM65"/>
    <property type="match status" value="1"/>
</dbReference>
<dbReference type="InterPro" id="IPR006574">
    <property type="entry name" value="PRY"/>
</dbReference>
<keyword evidence="3" id="KW-0862">Zinc</keyword>
<dbReference type="EMBL" id="JBHFQA010000015">
    <property type="protein sequence ID" value="KAL2086801.1"/>
    <property type="molecule type" value="Genomic_DNA"/>
</dbReference>
<protein>
    <recommendedName>
        <fullName evidence="4">B30.2/SPRY domain-containing protein</fullName>
    </recommendedName>
</protein>
<proteinExistence type="predicted"/>
<dbReference type="SMART" id="SM00589">
    <property type="entry name" value="PRY"/>
    <property type="match status" value="1"/>
</dbReference>
<dbReference type="PANTHER" id="PTHR25465">
    <property type="entry name" value="B-BOX DOMAIN CONTAINING"/>
    <property type="match status" value="1"/>
</dbReference>
<gene>
    <name evidence="5" type="ORF">ACEWY4_017860</name>
</gene>
<dbReference type="AlphaFoldDB" id="A0ABD1JI35"/>
<evidence type="ECO:0000256" key="3">
    <source>
        <dbReference type="ARBA" id="ARBA00022833"/>
    </source>
</evidence>
<dbReference type="InterPro" id="IPR001870">
    <property type="entry name" value="B30.2/SPRY"/>
</dbReference>
<evidence type="ECO:0000313" key="6">
    <source>
        <dbReference type="Proteomes" id="UP001591681"/>
    </source>
</evidence>
<feature type="domain" description="B30.2/SPRY" evidence="4">
    <location>
        <begin position="86"/>
        <end position="278"/>
    </location>
</feature>
<organism evidence="5 6">
    <name type="scientific">Coilia grayii</name>
    <name type="common">Gray's grenadier anchovy</name>
    <dbReference type="NCBI Taxonomy" id="363190"/>
    <lineage>
        <taxon>Eukaryota</taxon>
        <taxon>Metazoa</taxon>
        <taxon>Chordata</taxon>
        <taxon>Craniata</taxon>
        <taxon>Vertebrata</taxon>
        <taxon>Euteleostomi</taxon>
        <taxon>Actinopterygii</taxon>
        <taxon>Neopterygii</taxon>
        <taxon>Teleostei</taxon>
        <taxon>Clupei</taxon>
        <taxon>Clupeiformes</taxon>
        <taxon>Clupeoidei</taxon>
        <taxon>Engraulidae</taxon>
        <taxon>Coilinae</taxon>
        <taxon>Coilia</taxon>
    </lineage>
</organism>
<evidence type="ECO:0000259" key="4">
    <source>
        <dbReference type="PROSITE" id="PS50188"/>
    </source>
</evidence>
<dbReference type="InterPro" id="IPR003877">
    <property type="entry name" value="SPRY_dom"/>
</dbReference>
<dbReference type="FunFam" id="2.60.120.920:FF:000037">
    <property type="entry name" value="Si:dkey-191j3.2"/>
    <property type="match status" value="1"/>
</dbReference>
<keyword evidence="1" id="KW-0479">Metal-binding</keyword>
<dbReference type="InterPro" id="IPR051051">
    <property type="entry name" value="E3_ubiq-ligase_TRIM/RNF"/>
</dbReference>
<sequence length="278" mass="30992">MRSAVAVSLVVTSVTIQSQRVAARADGSQTTVSSKASQQCCGWIQLAIVSRLPLLSTSLLQTGTAHMLDPTLLHVHCIFLLSSFFRFDHGGECRIKPGLKKYACELTLDPNTADRHLALSEGNRKVTYVREEQTYPDHPDRFDCAQVLCREGLPGRYYWEAEWSGVEVEIAVAYKTIQRKGEGNERSFGGNDKSWSLRCRGDRYSAWHNDNKTDVPPSPHSSRVGVDLDWPAGTLSFYSVSSDGLTHLHTFNSTFTEPLYPGFYVSDYDSSVTLCQIT</sequence>
<name>A0ABD1JI35_9TELE</name>
<dbReference type="GO" id="GO:0005737">
    <property type="term" value="C:cytoplasm"/>
    <property type="evidence" value="ECO:0007669"/>
    <property type="project" value="UniProtKB-ARBA"/>
</dbReference>
<evidence type="ECO:0000256" key="1">
    <source>
        <dbReference type="ARBA" id="ARBA00022723"/>
    </source>
</evidence>
<dbReference type="Proteomes" id="UP001591681">
    <property type="component" value="Unassembled WGS sequence"/>
</dbReference>
<evidence type="ECO:0000313" key="5">
    <source>
        <dbReference type="EMBL" id="KAL2086801.1"/>
    </source>
</evidence>
<dbReference type="Gene3D" id="2.60.120.920">
    <property type="match status" value="1"/>
</dbReference>
<dbReference type="InterPro" id="IPR043136">
    <property type="entry name" value="B30.2/SPRY_sf"/>
</dbReference>
<reference evidence="5 6" key="1">
    <citation type="submission" date="2024-09" db="EMBL/GenBank/DDBJ databases">
        <title>A chromosome-level genome assembly of Gray's grenadier anchovy, Coilia grayii.</title>
        <authorList>
            <person name="Fu Z."/>
        </authorList>
    </citation>
    <scope>NUCLEOTIDE SEQUENCE [LARGE SCALE GENOMIC DNA]</scope>
    <source>
        <strain evidence="5">G4</strain>
        <tissue evidence="5">Muscle</tissue>
    </source>
</reference>
<dbReference type="PRINTS" id="PR01407">
    <property type="entry name" value="BUTYPHLNCDUF"/>
</dbReference>
<dbReference type="InterPro" id="IPR003879">
    <property type="entry name" value="Butyrophylin_SPRY"/>
</dbReference>
<dbReference type="SMART" id="SM00449">
    <property type="entry name" value="SPRY"/>
    <property type="match status" value="1"/>
</dbReference>
<keyword evidence="2" id="KW-0863">Zinc-finger</keyword>
<dbReference type="Pfam" id="PF00622">
    <property type="entry name" value="SPRY"/>
    <property type="match status" value="1"/>
</dbReference>
<accession>A0ABD1JI35</accession>
<keyword evidence="6" id="KW-1185">Reference proteome</keyword>
<dbReference type="SUPFAM" id="SSF49899">
    <property type="entry name" value="Concanavalin A-like lectins/glucanases"/>
    <property type="match status" value="1"/>
</dbReference>